<feature type="signal peptide" evidence="2">
    <location>
        <begin position="1"/>
        <end position="19"/>
    </location>
</feature>
<sequence length="120" mass="12319">LLMILFACLLASISIKGEAEGCSLENIAVRMSATGGWAHGQPEYAVTVSNTCGCPQSGVHVACGGFNTTLAVDSSKLRPVAGAGDLCLVNGGAPVVQGHDVTFSYAWSPQFKFTPVSSTL</sequence>
<name>J3N8P9_ORYBR</name>
<evidence type="ECO:0000313" key="3">
    <source>
        <dbReference type="EnsemblPlants" id="OB11G21850.1"/>
    </source>
</evidence>
<dbReference type="EnsemblPlants" id="OB11G21850.1">
    <property type="protein sequence ID" value="OB11G21850.1"/>
    <property type="gene ID" value="OB11G21850"/>
</dbReference>
<feature type="chain" id="PRO_5003774753" evidence="2">
    <location>
        <begin position="20"/>
        <end position="120"/>
    </location>
</feature>
<dbReference type="STRING" id="4533.J3N8P9"/>
<evidence type="ECO:0000256" key="2">
    <source>
        <dbReference type="SAM" id="SignalP"/>
    </source>
</evidence>
<evidence type="ECO:0000256" key="1">
    <source>
        <dbReference type="ARBA" id="ARBA00022729"/>
    </source>
</evidence>
<proteinExistence type="predicted"/>
<evidence type="ECO:0000313" key="4">
    <source>
        <dbReference type="Proteomes" id="UP000006038"/>
    </source>
</evidence>
<dbReference type="HOGENOM" id="CLU_102808_4_1_1"/>
<dbReference type="InterPro" id="IPR040361">
    <property type="entry name" value="TPD1"/>
</dbReference>
<organism evidence="3">
    <name type="scientific">Oryza brachyantha</name>
    <name type="common">malo sina</name>
    <dbReference type="NCBI Taxonomy" id="4533"/>
    <lineage>
        <taxon>Eukaryota</taxon>
        <taxon>Viridiplantae</taxon>
        <taxon>Streptophyta</taxon>
        <taxon>Embryophyta</taxon>
        <taxon>Tracheophyta</taxon>
        <taxon>Spermatophyta</taxon>
        <taxon>Magnoliopsida</taxon>
        <taxon>Liliopsida</taxon>
        <taxon>Poales</taxon>
        <taxon>Poaceae</taxon>
        <taxon>BOP clade</taxon>
        <taxon>Oryzoideae</taxon>
        <taxon>Oryzeae</taxon>
        <taxon>Oryzinae</taxon>
        <taxon>Oryza</taxon>
    </lineage>
</organism>
<dbReference type="PANTHER" id="PTHR33184">
    <property type="entry name" value="PROTEIN TAPETUM DETERMINANT 1-LIKE-RELATED"/>
    <property type="match status" value="1"/>
</dbReference>
<dbReference type="AlphaFoldDB" id="J3N8P9"/>
<dbReference type="Pfam" id="PF24068">
    <property type="entry name" value="TPD1_C"/>
    <property type="match status" value="1"/>
</dbReference>
<dbReference type="eggNOG" id="ENOG502S7JS">
    <property type="taxonomic scope" value="Eukaryota"/>
</dbReference>
<dbReference type="PANTHER" id="PTHR33184:SF27">
    <property type="entry name" value="PUTATIVE-RELATED"/>
    <property type="match status" value="1"/>
</dbReference>
<reference evidence="3" key="2">
    <citation type="submission" date="2013-04" db="UniProtKB">
        <authorList>
            <consortium name="EnsemblPlants"/>
        </authorList>
    </citation>
    <scope>IDENTIFICATION</scope>
</reference>
<keyword evidence="4" id="KW-1185">Reference proteome</keyword>
<dbReference type="GO" id="GO:0001709">
    <property type="term" value="P:cell fate determination"/>
    <property type="evidence" value="ECO:0007669"/>
    <property type="project" value="TreeGrafter"/>
</dbReference>
<reference evidence="3" key="1">
    <citation type="journal article" date="2013" name="Nat. Commun.">
        <title>Whole-genome sequencing of Oryza brachyantha reveals mechanisms underlying Oryza genome evolution.</title>
        <authorList>
            <person name="Chen J."/>
            <person name="Huang Q."/>
            <person name="Gao D."/>
            <person name="Wang J."/>
            <person name="Lang Y."/>
            <person name="Liu T."/>
            <person name="Li B."/>
            <person name="Bai Z."/>
            <person name="Luis Goicoechea J."/>
            <person name="Liang C."/>
            <person name="Chen C."/>
            <person name="Zhang W."/>
            <person name="Sun S."/>
            <person name="Liao Y."/>
            <person name="Zhang X."/>
            <person name="Yang L."/>
            <person name="Song C."/>
            <person name="Wang M."/>
            <person name="Shi J."/>
            <person name="Liu G."/>
            <person name="Liu J."/>
            <person name="Zhou H."/>
            <person name="Zhou W."/>
            <person name="Yu Q."/>
            <person name="An N."/>
            <person name="Chen Y."/>
            <person name="Cai Q."/>
            <person name="Wang B."/>
            <person name="Liu B."/>
            <person name="Min J."/>
            <person name="Huang Y."/>
            <person name="Wu H."/>
            <person name="Li Z."/>
            <person name="Zhang Y."/>
            <person name="Yin Y."/>
            <person name="Song W."/>
            <person name="Jiang J."/>
            <person name="Jackson S.A."/>
            <person name="Wing R.A."/>
            <person name="Wang J."/>
            <person name="Chen M."/>
        </authorList>
    </citation>
    <scope>NUCLEOTIDE SEQUENCE [LARGE SCALE GENOMIC DNA]</scope>
    <source>
        <strain evidence="3">cv. IRGC 101232</strain>
    </source>
</reference>
<dbReference type="Proteomes" id="UP000006038">
    <property type="component" value="Chromosome 11"/>
</dbReference>
<accession>J3N8P9</accession>
<keyword evidence="1 2" id="KW-0732">Signal</keyword>
<dbReference type="Gramene" id="OB11G21850.1">
    <property type="protein sequence ID" value="OB11G21850.1"/>
    <property type="gene ID" value="OB11G21850"/>
</dbReference>
<dbReference type="OMA" id="ENIAVRM"/>
<protein>
    <submittedName>
        <fullName evidence="3">Uncharacterized protein</fullName>
    </submittedName>
</protein>